<comment type="caution">
    <text evidence="1">The sequence shown here is derived from an EMBL/GenBank/DDBJ whole genome shotgun (WGS) entry which is preliminary data.</text>
</comment>
<dbReference type="Proteomes" id="UP000705994">
    <property type="component" value="Unassembled WGS sequence"/>
</dbReference>
<dbReference type="SUPFAM" id="SSF53041">
    <property type="entry name" value="Resolvase-like"/>
    <property type="match status" value="1"/>
</dbReference>
<accession>A0ABS7V184</accession>
<dbReference type="RefSeq" id="WP_100069251.1">
    <property type="nucleotide sequence ID" value="NZ_JAHBFP010000013.1"/>
</dbReference>
<organism evidence="1 2">
    <name type="scientific">Leuconostoc gelidum subsp. gelidum</name>
    <dbReference type="NCBI Taxonomy" id="1607839"/>
    <lineage>
        <taxon>Bacteria</taxon>
        <taxon>Bacillati</taxon>
        <taxon>Bacillota</taxon>
        <taxon>Bacilli</taxon>
        <taxon>Lactobacillales</taxon>
        <taxon>Lactobacillaceae</taxon>
        <taxon>Leuconostoc</taxon>
        <taxon>Leuconostoc gelidum group</taxon>
    </lineage>
</organism>
<evidence type="ECO:0008006" key="3">
    <source>
        <dbReference type="Google" id="ProtNLM"/>
    </source>
</evidence>
<name>A0ABS7V184_LEUGE</name>
<dbReference type="EMBL" id="JAHBFX010000001">
    <property type="protein sequence ID" value="MBZ5999140.1"/>
    <property type="molecule type" value="Genomic_DNA"/>
</dbReference>
<reference evidence="1 2" key="1">
    <citation type="submission" date="2021-05" db="EMBL/GenBank/DDBJ databases">
        <title>Pangenome of Leuconostoc gelidum warrants species status for Leuconostoc gelidum subsp. gasicomitatum.</title>
        <authorList>
            <person name="Johansson P."/>
            <person name="Sade E."/>
            <person name="Hultman J."/>
            <person name="Auvinen P."/>
            <person name="Bjorkroth J."/>
        </authorList>
    </citation>
    <scope>NUCLEOTIDE SEQUENCE [LARGE SCALE GENOMIC DNA]</scope>
    <source>
        <strain evidence="1 2">AMKR21</strain>
    </source>
</reference>
<keyword evidence="2" id="KW-1185">Reference proteome</keyword>
<sequence length="52" mass="6087">MTTSRTQFKKQVELIQLNDTLVVTKLNHFAHKTRKTLNLIDNLLKKKSSSQF</sequence>
<evidence type="ECO:0000313" key="2">
    <source>
        <dbReference type="Proteomes" id="UP000705994"/>
    </source>
</evidence>
<dbReference type="InterPro" id="IPR036162">
    <property type="entry name" value="Resolvase-like_N_sf"/>
</dbReference>
<proteinExistence type="predicted"/>
<protein>
    <recommendedName>
        <fullName evidence="3">Resolvase/invertase-type recombinase catalytic domain-containing protein</fullName>
    </recommendedName>
</protein>
<dbReference type="GeneID" id="97113909"/>
<gene>
    <name evidence="1" type="ORF">KIJ07_01670</name>
</gene>
<evidence type="ECO:0000313" key="1">
    <source>
        <dbReference type="EMBL" id="MBZ5999140.1"/>
    </source>
</evidence>